<dbReference type="RefSeq" id="WP_315623702.1">
    <property type="nucleotide sequence ID" value="NZ_JAUHMF010000001.1"/>
</dbReference>
<feature type="domain" description="ABM" evidence="1">
    <location>
        <begin position="2"/>
        <end position="93"/>
    </location>
</feature>
<dbReference type="Gene3D" id="3.30.70.100">
    <property type="match status" value="1"/>
</dbReference>
<dbReference type="InterPro" id="IPR007138">
    <property type="entry name" value="ABM_dom"/>
</dbReference>
<dbReference type="PROSITE" id="PS51725">
    <property type="entry name" value="ABM"/>
    <property type="match status" value="1"/>
</dbReference>
<organism evidence="2 3">
    <name type="scientific">Thermanaerothrix solaris</name>
    <dbReference type="NCBI Taxonomy" id="3058434"/>
    <lineage>
        <taxon>Bacteria</taxon>
        <taxon>Bacillati</taxon>
        <taxon>Chloroflexota</taxon>
        <taxon>Anaerolineae</taxon>
        <taxon>Anaerolineales</taxon>
        <taxon>Anaerolineaceae</taxon>
        <taxon>Thermanaerothrix</taxon>
    </lineage>
</organism>
<dbReference type="GO" id="GO:0004497">
    <property type="term" value="F:monooxygenase activity"/>
    <property type="evidence" value="ECO:0007669"/>
    <property type="project" value="UniProtKB-KW"/>
</dbReference>
<dbReference type="InterPro" id="IPR011008">
    <property type="entry name" value="Dimeric_a/b-barrel"/>
</dbReference>
<dbReference type="Proteomes" id="UP001254165">
    <property type="component" value="Unassembled WGS sequence"/>
</dbReference>
<sequence>MIERHVTFKVIPGKEQDFERLFIEEYRPAMSSMPGYVYVHLLVDSENPQLYHMVIRFRSLEEAAAWRNSVLHQSLQPKLKALYQESQVQVYEVIA</sequence>
<dbReference type="Pfam" id="PF03992">
    <property type="entry name" value="ABM"/>
    <property type="match status" value="1"/>
</dbReference>
<evidence type="ECO:0000313" key="3">
    <source>
        <dbReference type="Proteomes" id="UP001254165"/>
    </source>
</evidence>
<proteinExistence type="predicted"/>
<gene>
    <name evidence="2" type="ORF">QYE77_02145</name>
</gene>
<dbReference type="SUPFAM" id="SSF54909">
    <property type="entry name" value="Dimeric alpha+beta barrel"/>
    <property type="match status" value="1"/>
</dbReference>
<keyword evidence="2" id="KW-0560">Oxidoreductase</keyword>
<evidence type="ECO:0000313" key="2">
    <source>
        <dbReference type="EMBL" id="MDT8897051.1"/>
    </source>
</evidence>
<dbReference type="EMBL" id="JAUHMF010000001">
    <property type="protein sequence ID" value="MDT8897051.1"/>
    <property type="molecule type" value="Genomic_DNA"/>
</dbReference>
<name>A0ABU3NMJ4_9CHLR</name>
<comment type="caution">
    <text evidence="2">The sequence shown here is derived from an EMBL/GenBank/DDBJ whole genome shotgun (WGS) entry which is preliminary data.</text>
</comment>
<accession>A0ABU3NMJ4</accession>
<reference evidence="2 3" key="1">
    <citation type="submission" date="2023-07" db="EMBL/GenBank/DDBJ databases">
        <title>Novel species of Thermanaerothrix with wide hydrolytic capabilities.</title>
        <authorList>
            <person name="Zayulina K.S."/>
            <person name="Podosokorskaya O.A."/>
            <person name="Elcheninov A.G."/>
        </authorList>
    </citation>
    <scope>NUCLEOTIDE SEQUENCE [LARGE SCALE GENOMIC DNA]</scope>
    <source>
        <strain evidence="2 3">4228-RoL</strain>
    </source>
</reference>
<keyword evidence="3" id="KW-1185">Reference proteome</keyword>
<protein>
    <submittedName>
        <fullName evidence="2">Antibiotic biosynthesis monooxygenase family protein</fullName>
    </submittedName>
</protein>
<evidence type="ECO:0000259" key="1">
    <source>
        <dbReference type="PROSITE" id="PS51725"/>
    </source>
</evidence>
<keyword evidence="2" id="KW-0503">Monooxygenase</keyword>